<keyword evidence="2" id="KW-0732">Signal</keyword>
<evidence type="ECO:0000259" key="3">
    <source>
        <dbReference type="Pfam" id="PF13407"/>
    </source>
</evidence>
<evidence type="ECO:0000256" key="1">
    <source>
        <dbReference type="ARBA" id="ARBA00004196"/>
    </source>
</evidence>
<dbReference type="AlphaFoldDB" id="A0A1M6I5B0"/>
<organism evidence="4 5">
    <name type="scientific">Clostridium cavendishii DSM 21758</name>
    <dbReference type="NCBI Taxonomy" id="1121302"/>
    <lineage>
        <taxon>Bacteria</taxon>
        <taxon>Bacillati</taxon>
        <taxon>Bacillota</taxon>
        <taxon>Clostridia</taxon>
        <taxon>Eubacteriales</taxon>
        <taxon>Clostridiaceae</taxon>
        <taxon>Clostridium</taxon>
    </lineage>
</organism>
<dbReference type="PANTHER" id="PTHR30036:SF1">
    <property type="entry name" value="D-XYLOSE-BINDING PERIPLASMIC PROTEIN"/>
    <property type="match status" value="1"/>
</dbReference>
<name>A0A1M6I5B0_9CLOT</name>
<sequence>MYKSLPDFFIVQICYIKEDVLGIKINNLYEYTYNSIDKNRKQIVIGLSLPNQIVPRWISDKQFLEKYVSTKDITLKIEDANSDPELQAKQVDNLISQGIDVLLLAPLNASTAYEIVEKAKKAGVKVIAYDRLVLNSDLDLYVSFDNTKVGELQGKFLIDNVPKGNYIILSGDPNDNNSKLYKDGAMKYIRPLVDIGSIKIIADQEIINWDPQNAYDIVNNILNSNNKVDAILAPNDNTASGVIKALEEHGLAGKVAVTGQDAQLPAIKRIVDGTQSMTVLKDVRELGKAAIDSSIKLMNGEFIATNASINNGKINVPTIFISPVLVTRSNITDTLVNTGYIKVDEIYRS</sequence>
<protein>
    <submittedName>
        <fullName evidence="4">D-xylose transport system substrate-binding protein</fullName>
    </submittedName>
</protein>
<accession>A0A1M6I5B0</accession>
<dbReference type="OrthoDB" id="9769193at2"/>
<dbReference type="InterPro" id="IPR050555">
    <property type="entry name" value="Bact_Solute-Bind_Prot2"/>
</dbReference>
<dbReference type="STRING" id="1121302.SAMN02745163_01697"/>
<dbReference type="InterPro" id="IPR025997">
    <property type="entry name" value="SBP_2_dom"/>
</dbReference>
<dbReference type="CDD" id="cd19992">
    <property type="entry name" value="PBP1_ABC_xylose_binding-like"/>
    <property type="match status" value="1"/>
</dbReference>
<keyword evidence="5" id="KW-1185">Reference proteome</keyword>
<dbReference type="PANTHER" id="PTHR30036">
    <property type="entry name" value="D-XYLOSE-BINDING PERIPLASMIC PROTEIN"/>
    <property type="match status" value="1"/>
</dbReference>
<dbReference type="Proteomes" id="UP000184310">
    <property type="component" value="Unassembled WGS sequence"/>
</dbReference>
<comment type="subcellular location">
    <subcellularLocation>
        <location evidence="1">Cell envelope</location>
    </subcellularLocation>
</comment>
<dbReference type="EMBL" id="FQZB01000007">
    <property type="protein sequence ID" value="SHJ29615.1"/>
    <property type="molecule type" value="Genomic_DNA"/>
</dbReference>
<dbReference type="Pfam" id="PF13407">
    <property type="entry name" value="Peripla_BP_4"/>
    <property type="match status" value="1"/>
</dbReference>
<evidence type="ECO:0000256" key="2">
    <source>
        <dbReference type="ARBA" id="ARBA00022729"/>
    </source>
</evidence>
<proteinExistence type="predicted"/>
<dbReference type="Gene3D" id="3.40.50.2300">
    <property type="match status" value="2"/>
</dbReference>
<dbReference type="GO" id="GO:0030246">
    <property type="term" value="F:carbohydrate binding"/>
    <property type="evidence" value="ECO:0007669"/>
    <property type="project" value="TreeGrafter"/>
</dbReference>
<gene>
    <name evidence="4" type="ORF">SAMN02745163_01697</name>
</gene>
<dbReference type="RefSeq" id="WP_072986239.1">
    <property type="nucleotide sequence ID" value="NZ_FQZB01000007.1"/>
</dbReference>
<dbReference type="GO" id="GO:0030288">
    <property type="term" value="C:outer membrane-bounded periplasmic space"/>
    <property type="evidence" value="ECO:0007669"/>
    <property type="project" value="TreeGrafter"/>
</dbReference>
<reference evidence="4 5" key="1">
    <citation type="submission" date="2016-11" db="EMBL/GenBank/DDBJ databases">
        <authorList>
            <person name="Jaros S."/>
            <person name="Januszkiewicz K."/>
            <person name="Wedrychowicz H."/>
        </authorList>
    </citation>
    <scope>NUCLEOTIDE SEQUENCE [LARGE SCALE GENOMIC DNA]</scope>
    <source>
        <strain evidence="4 5">DSM 21758</strain>
    </source>
</reference>
<evidence type="ECO:0000313" key="5">
    <source>
        <dbReference type="Proteomes" id="UP000184310"/>
    </source>
</evidence>
<dbReference type="InterPro" id="IPR028082">
    <property type="entry name" value="Peripla_BP_I"/>
</dbReference>
<evidence type="ECO:0000313" key="4">
    <source>
        <dbReference type="EMBL" id="SHJ29615.1"/>
    </source>
</evidence>
<feature type="domain" description="Periplasmic binding protein" evidence="3">
    <location>
        <begin position="45"/>
        <end position="301"/>
    </location>
</feature>
<dbReference type="SUPFAM" id="SSF53822">
    <property type="entry name" value="Periplasmic binding protein-like I"/>
    <property type="match status" value="1"/>
</dbReference>